<dbReference type="AlphaFoldDB" id="A0AAV0YP31"/>
<dbReference type="PANTHER" id="PTHR31745">
    <property type="entry name" value="SINGLE-STRANDED DNA-BINDING PROTEIN WHY2, MITOCHONDRIAL"/>
    <property type="match status" value="1"/>
</dbReference>
<name>A0AAV0YP31_VICFA</name>
<dbReference type="Proteomes" id="UP001157006">
    <property type="component" value="Chromosome 1L"/>
</dbReference>
<dbReference type="Gene3D" id="2.30.31.10">
    <property type="entry name" value="Transcriptional Coactivator Pc4, Chain A"/>
    <property type="match status" value="1"/>
</dbReference>
<feature type="region of interest" description="Disordered" evidence="3">
    <location>
        <begin position="50"/>
        <end position="81"/>
    </location>
</feature>
<evidence type="ECO:0000313" key="4">
    <source>
        <dbReference type="EMBL" id="CAI8587830.1"/>
    </source>
</evidence>
<evidence type="ECO:0000256" key="2">
    <source>
        <dbReference type="ARBA" id="ARBA00022946"/>
    </source>
</evidence>
<sequence>MLHAQSYTTTATNPILLPNYSFITPKKPISPRRVGSTFCSNLPQSSVTCSHPELVQPKPKLKPFPSPPTQRPQPPPSPAVELPPRVYVGHALYKGKAALTVSPRPPEFTSLDSGAFKISKEGCVLLQFAPSAGPRVYDWNKKQVFSLSVGEIGNLINLGAKESCEFFHEPFLGKSDKGKVRKVLKVEPLHDGSGHMFNLSVQNMPENINENIFIPVTKAEFSVFNSLFNFIMPCLLGWNAFGSSIKPEVYIASPKKEDHE</sequence>
<keyword evidence="2" id="KW-0809">Transit peptide</keyword>
<evidence type="ECO:0000313" key="5">
    <source>
        <dbReference type="Proteomes" id="UP001157006"/>
    </source>
</evidence>
<comment type="similarity">
    <text evidence="1">Belongs to the Whirly family.</text>
</comment>
<dbReference type="PANTHER" id="PTHR31745:SF2">
    <property type="entry name" value="SINGLE-STRANDED DNA-BINDING PROTEIN WHY1, CHLOROPLASTIC"/>
    <property type="match status" value="1"/>
</dbReference>
<dbReference type="GO" id="GO:0006355">
    <property type="term" value="P:regulation of DNA-templated transcription"/>
    <property type="evidence" value="ECO:0007669"/>
    <property type="project" value="InterPro"/>
</dbReference>
<evidence type="ECO:0000256" key="3">
    <source>
        <dbReference type="SAM" id="MobiDB-lite"/>
    </source>
</evidence>
<evidence type="ECO:0000256" key="1">
    <source>
        <dbReference type="ARBA" id="ARBA00006061"/>
    </source>
</evidence>
<gene>
    <name evidence="4" type="ORF">VFH_I318720</name>
</gene>
<accession>A0AAV0YP31</accession>
<organism evidence="4 5">
    <name type="scientific">Vicia faba</name>
    <name type="common">Broad bean</name>
    <name type="synonym">Faba vulgaris</name>
    <dbReference type="NCBI Taxonomy" id="3906"/>
    <lineage>
        <taxon>Eukaryota</taxon>
        <taxon>Viridiplantae</taxon>
        <taxon>Streptophyta</taxon>
        <taxon>Embryophyta</taxon>
        <taxon>Tracheophyta</taxon>
        <taxon>Spermatophyta</taxon>
        <taxon>Magnoliopsida</taxon>
        <taxon>eudicotyledons</taxon>
        <taxon>Gunneridae</taxon>
        <taxon>Pentapetalae</taxon>
        <taxon>rosids</taxon>
        <taxon>fabids</taxon>
        <taxon>Fabales</taxon>
        <taxon>Fabaceae</taxon>
        <taxon>Papilionoideae</taxon>
        <taxon>50 kb inversion clade</taxon>
        <taxon>NPAAA clade</taxon>
        <taxon>Hologalegina</taxon>
        <taxon>IRL clade</taxon>
        <taxon>Fabeae</taxon>
        <taxon>Vicia</taxon>
    </lineage>
</organism>
<proteinExistence type="inferred from homology"/>
<dbReference type="InterPro" id="IPR013742">
    <property type="entry name" value="Whirly"/>
</dbReference>
<dbReference type="SUPFAM" id="SSF54447">
    <property type="entry name" value="ssDNA-binding transcriptional regulator domain"/>
    <property type="match status" value="1"/>
</dbReference>
<evidence type="ECO:0008006" key="6">
    <source>
        <dbReference type="Google" id="ProtNLM"/>
    </source>
</evidence>
<dbReference type="InterPro" id="IPR009044">
    <property type="entry name" value="ssDNA-bd_transcriptional_reg"/>
</dbReference>
<keyword evidence="5" id="KW-1185">Reference proteome</keyword>
<dbReference type="EMBL" id="OX451736">
    <property type="protein sequence ID" value="CAI8587830.1"/>
    <property type="molecule type" value="Genomic_DNA"/>
</dbReference>
<protein>
    <recommendedName>
        <fullName evidence="6">Single-stranded DNA-binding protein WHY1, chloroplastic</fullName>
    </recommendedName>
</protein>
<dbReference type="GO" id="GO:0003697">
    <property type="term" value="F:single-stranded DNA binding"/>
    <property type="evidence" value="ECO:0007669"/>
    <property type="project" value="InterPro"/>
</dbReference>
<reference evidence="4 5" key="1">
    <citation type="submission" date="2023-01" db="EMBL/GenBank/DDBJ databases">
        <authorList>
            <person name="Kreplak J."/>
        </authorList>
    </citation>
    <scope>NUCLEOTIDE SEQUENCE [LARGE SCALE GENOMIC DNA]</scope>
</reference>
<feature type="compositionally biased region" description="Pro residues" evidence="3">
    <location>
        <begin position="62"/>
        <end position="78"/>
    </location>
</feature>
<dbReference type="Pfam" id="PF08536">
    <property type="entry name" value="Whirly"/>
    <property type="match status" value="1"/>
</dbReference>
<dbReference type="GO" id="GO:0006952">
    <property type="term" value="P:defense response"/>
    <property type="evidence" value="ECO:0007669"/>
    <property type="project" value="InterPro"/>
</dbReference>